<dbReference type="Proteomes" id="UP000315017">
    <property type="component" value="Chromosome"/>
</dbReference>
<dbReference type="InterPro" id="IPR051680">
    <property type="entry name" value="ATP-dep_Glu-Cys_Ligase-2"/>
</dbReference>
<evidence type="ECO:0000313" key="3">
    <source>
        <dbReference type="EMBL" id="QDU30089.1"/>
    </source>
</evidence>
<evidence type="ECO:0000259" key="2">
    <source>
        <dbReference type="Pfam" id="PF14403"/>
    </source>
</evidence>
<evidence type="ECO:0000313" key="4">
    <source>
        <dbReference type="Proteomes" id="UP000315017"/>
    </source>
</evidence>
<dbReference type="EMBL" id="CP036274">
    <property type="protein sequence ID" value="QDU30089.1"/>
    <property type="molecule type" value="Genomic_DNA"/>
</dbReference>
<dbReference type="Pfam" id="PF14403">
    <property type="entry name" value="CP_ATPgrasp_2"/>
    <property type="match status" value="1"/>
</dbReference>
<dbReference type="RefSeq" id="WP_145094977.1">
    <property type="nucleotide sequence ID" value="NZ_CP036274.1"/>
</dbReference>
<dbReference type="AlphaFoldDB" id="A0A517YIN3"/>
<dbReference type="SUPFAM" id="SSF56059">
    <property type="entry name" value="Glutathione synthetase ATP-binding domain-like"/>
    <property type="match status" value="1"/>
</dbReference>
<evidence type="ECO:0000259" key="1">
    <source>
        <dbReference type="Pfam" id="PF04168"/>
    </source>
</evidence>
<dbReference type="Pfam" id="PF04168">
    <property type="entry name" value="Alpha-E"/>
    <property type="match status" value="1"/>
</dbReference>
<dbReference type="KEGG" id="aagg:ETAA8_52080"/>
<dbReference type="OrthoDB" id="9803842at2"/>
<protein>
    <submittedName>
        <fullName evidence="3">Uncharacterized protein</fullName>
    </submittedName>
</protein>
<name>A0A517YIN3_9BACT</name>
<sequence length="854" mass="94370">MLPGVVAPDSHAGRDLLKGYQPYAQVHDELLSSDGTLRQQWQKFMPLLGQLGSTEIARRWEQSRRVIRENGVTYNVHGDPAGLSRPWELDAIPLLLPASEWKKISDGLIQRATLLNLVLADLYGPQRLLAEGLLPPELVFAHPGFLRPCKDLAVPRNRYLYLSAVHLARDRSGEWLVIADRTRGPTGAGYALENRLVMSRMLPDVFRDCQVERLATFFATLRDTLHSNARNQENPRTVLLGPGPTSPTYFEDAYLSRYLGYALVEGGDLTVRENQVYLKTLGGLLRVDVILRRVRDENCDALELRGDSIQGVPGLTHAARSGNVLLANALGSSVVESAALVPFLPTLARFFLREELKLPSVRTWWCGDGESLQYVIENFDRLVVKPSFPNGRGTAVSGALLAQDQRQEWIDRIKHRPQDYVAQDLVTGSSAPLWAGGSMKACHVAVRTFAVAAGDSYEVMPGGLARVSTSSDPLAESALGGQGSKDVWVLSDGPVNNVSLLHPAGTPVSLQRSGNDLPSRVADHLFWLGRHVERLEGTARVLRTTLTRLTSETAATGSQSLGPLLKMLAELMAFPAPMKLSLTSSAMVQLEAELGRWIADPARNSVASMASTMRSAATVVRDRLSLDSWRILNRLGQELTSQGKESVMQLADSLPLLNRLILDLAAFSGMGTESMTRGPGWRFLDLGRRLERALQAMTVLRVALVEPPADEDSLFEALLEIGDSSMTYRNRYLTTLQLPPLLDLLLTDETNPRSVAFQVTALQGHVDALPHSNRQLLLSPEQRLVLDTCTQLRLADVFAMSNLDRQGRRSALERFLLRHSEQLRTLSDEISRHYLIHAGPSRQLNEIRPSGRLE</sequence>
<feature type="domain" description="DUF403" evidence="1">
    <location>
        <begin position="517"/>
        <end position="835"/>
    </location>
</feature>
<dbReference type="Gene3D" id="3.40.50.11290">
    <property type="match status" value="1"/>
</dbReference>
<accession>A0A517YIN3</accession>
<reference evidence="3 4" key="1">
    <citation type="submission" date="2019-02" db="EMBL/GenBank/DDBJ databases">
        <title>Deep-cultivation of Planctomycetes and their phenomic and genomic characterization uncovers novel biology.</title>
        <authorList>
            <person name="Wiegand S."/>
            <person name="Jogler M."/>
            <person name="Boedeker C."/>
            <person name="Pinto D."/>
            <person name="Vollmers J."/>
            <person name="Rivas-Marin E."/>
            <person name="Kohn T."/>
            <person name="Peeters S.H."/>
            <person name="Heuer A."/>
            <person name="Rast P."/>
            <person name="Oberbeckmann S."/>
            <person name="Bunk B."/>
            <person name="Jeske O."/>
            <person name="Meyerdierks A."/>
            <person name="Storesund J.E."/>
            <person name="Kallscheuer N."/>
            <person name="Luecker S."/>
            <person name="Lage O.M."/>
            <person name="Pohl T."/>
            <person name="Merkel B.J."/>
            <person name="Hornburger P."/>
            <person name="Mueller R.-W."/>
            <person name="Bruemmer F."/>
            <person name="Labrenz M."/>
            <person name="Spormann A.M."/>
            <person name="Op den Camp H."/>
            <person name="Overmann J."/>
            <person name="Amann R."/>
            <person name="Jetten M.S.M."/>
            <person name="Mascher T."/>
            <person name="Medema M.H."/>
            <person name="Devos D.P."/>
            <person name="Kaster A.-K."/>
            <person name="Ovreas L."/>
            <person name="Rohde M."/>
            <person name="Galperin M.Y."/>
            <person name="Jogler C."/>
        </authorList>
    </citation>
    <scope>NUCLEOTIDE SEQUENCE [LARGE SCALE GENOMIC DNA]</scope>
    <source>
        <strain evidence="3 4">ETA_A8</strain>
    </source>
</reference>
<dbReference type="Gene3D" id="3.30.1490.270">
    <property type="match status" value="1"/>
</dbReference>
<dbReference type="InterPro" id="IPR007296">
    <property type="entry name" value="DUF403"/>
</dbReference>
<proteinExistence type="predicted"/>
<dbReference type="PANTHER" id="PTHR34595">
    <property type="entry name" value="BLR5612 PROTEIN"/>
    <property type="match status" value="1"/>
</dbReference>
<keyword evidence="4" id="KW-1185">Reference proteome</keyword>
<dbReference type="InterPro" id="IPR025841">
    <property type="entry name" value="CP_ATPgrasp_2"/>
</dbReference>
<feature type="domain" description="Circularly permuted ATP-grasp type 2" evidence="2">
    <location>
        <begin position="93"/>
        <end position="468"/>
    </location>
</feature>
<gene>
    <name evidence="3" type="ORF">ETAA8_52080</name>
</gene>
<dbReference type="PANTHER" id="PTHR34595:SF2">
    <property type="entry name" value="BLR2978 PROTEIN"/>
    <property type="match status" value="1"/>
</dbReference>
<organism evidence="3 4">
    <name type="scientific">Anatilimnocola aggregata</name>
    <dbReference type="NCBI Taxonomy" id="2528021"/>
    <lineage>
        <taxon>Bacteria</taxon>
        <taxon>Pseudomonadati</taxon>
        <taxon>Planctomycetota</taxon>
        <taxon>Planctomycetia</taxon>
        <taxon>Pirellulales</taxon>
        <taxon>Pirellulaceae</taxon>
        <taxon>Anatilimnocola</taxon>
    </lineage>
</organism>